<keyword evidence="3" id="KW-1185">Reference proteome</keyword>
<dbReference type="CDD" id="cd02440">
    <property type="entry name" value="AdoMet_MTases"/>
    <property type="match status" value="1"/>
</dbReference>
<dbReference type="Gene3D" id="3.40.50.150">
    <property type="entry name" value="Vaccinia Virus protein VP39"/>
    <property type="match status" value="1"/>
</dbReference>
<dbReference type="InterPro" id="IPR013216">
    <property type="entry name" value="Methyltransf_11"/>
</dbReference>
<dbReference type="RefSeq" id="WP_133292854.1">
    <property type="nucleotide sequence ID" value="NZ_SMSJ01000132.1"/>
</dbReference>
<accession>A0A4R5Q7Q8</accession>
<sequence>MTGEPTLADHLASLWDHLGLRTAHVAAQIPADLSGFVSQYPERIASLLLCEAPGIDPAPLAALATRMALVAGDAGLSGKAADAAAPQLPGCRRVALAGYGEPLWADSVSHRTGEIVAALRDLPGEASVPTAAADRGSHAGITYRIHGAGPALVLLPLLLAPSQWDAAIPHLAQHYSVVVLGGRHLSGVALLEDRAASPSYAGMVRTMLDVIASAAGETLLEVGCGSGALLRLVARHLGRANPLTGVDLNPFLLREAAVLAEEDGVAGRISFREGNAERLPFEDGSFGHAYSVTVLEECDADLALRELRRVVRPGGRVGVIVRAADMPHAWNVELPEALRLKVENRPPLVGPRGVADRSLYARMGAAGFEQLTCFPMLASFDRVDGSFFRFGEGRVLAQLSAEEKPVWQAARQAALDAGVLFMTGPHHCVVGRKP</sequence>
<feature type="domain" description="Methyltransferase type 11" evidence="1">
    <location>
        <begin position="220"/>
        <end position="317"/>
    </location>
</feature>
<dbReference type="PANTHER" id="PTHR43591">
    <property type="entry name" value="METHYLTRANSFERASE"/>
    <property type="match status" value="1"/>
</dbReference>
<proteinExistence type="predicted"/>
<dbReference type="GO" id="GO:0032259">
    <property type="term" value="P:methylation"/>
    <property type="evidence" value="ECO:0007669"/>
    <property type="project" value="UniProtKB-KW"/>
</dbReference>
<gene>
    <name evidence="2" type="ORF">E2C06_33250</name>
</gene>
<dbReference type="Proteomes" id="UP000295096">
    <property type="component" value="Unassembled WGS sequence"/>
</dbReference>
<dbReference type="InterPro" id="IPR029063">
    <property type="entry name" value="SAM-dependent_MTases_sf"/>
</dbReference>
<name>A0A4R5Q7Q8_9PROT</name>
<keyword evidence="2" id="KW-0808">Transferase</keyword>
<dbReference type="AlphaFoldDB" id="A0A4R5Q7Q8"/>
<evidence type="ECO:0000313" key="3">
    <source>
        <dbReference type="Proteomes" id="UP000295096"/>
    </source>
</evidence>
<comment type="caution">
    <text evidence="2">The sequence shown here is derived from an EMBL/GenBank/DDBJ whole genome shotgun (WGS) entry which is preliminary data.</text>
</comment>
<protein>
    <submittedName>
        <fullName evidence="2">Methyltransferase domain-containing protein</fullName>
    </submittedName>
</protein>
<dbReference type="PANTHER" id="PTHR43591:SF24">
    <property type="entry name" value="2-METHOXY-6-POLYPRENYL-1,4-BENZOQUINOL METHYLASE, MITOCHONDRIAL"/>
    <property type="match status" value="1"/>
</dbReference>
<organism evidence="2 3">
    <name type="scientific">Dankookia rubra</name>
    <dbReference type="NCBI Taxonomy" id="1442381"/>
    <lineage>
        <taxon>Bacteria</taxon>
        <taxon>Pseudomonadati</taxon>
        <taxon>Pseudomonadota</taxon>
        <taxon>Alphaproteobacteria</taxon>
        <taxon>Acetobacterales</taxon>
        <taxon>Roseomonadaceae</taxon>
        <taxon>Dankookia</taxon>
    </lineage>
</organism>
<evidence type="ECO:0000259" key="1">
    <source>
        <dbReference type="Pfam" id="PF08241"/>
    </source>
</evidence>
<dbReference type="OrthoDB" id="9787738at2"/>
<reference evidence="2 3" key="1">
    <citation type="journal article" date="2016" name="J. Microbiol.">
        <title>Dankookia rubra gen. nov., sp. nov., an alphaproteobacterium isolated from sediment of a shallow stream.</title>
        <authorList>
            <person name="Kim W.H."/>
            <person name="Kim D.H."/>
            <person name="Kang K."/>
            <person name="Ahn T.Y."/>
        </authorList>
    </citation>
    <scope>NUCLEOTIDE SEQUENCE [LARGE SCALE GENOMIC DNA]</scope>
    <source>
        <strain evidence="2 3">JCM30602</strain>
    </source>
</reference>
<dbReference type="EMBL" id="SMSJ01000132">
    <property type="protein sequence ID" value="TDH58311.1"/>
    <property type="molecule type" value="Genomic_DNA"/>
</dbReference>
<dbReference type="SUPFAM" id="SSF53335">
    <property type="entry name" value="S-adenosyl-L-methionine-dependent methyltransferases"/>
    <property type="match status" value="1"/>
</dbReference>
<evidence type="ECO:0000313" key="2">
    <source>
        <dbReference type="EMBL" id="TDH58311.1"/>
    </source>
</evidence>
<dbReference type="GO" id="GO:0008757">
    <property type="term" value="F:S-adenosylmethionine-dependent methyltransferase activity"/>
    <property type="evidence" value="ECO:0007669"/>
    <property type="project" value="InterPro"/>
</dbReference>
<keyword evidence="2" id="KW-0489">Methyltransferase</keyword>
<dbReference type="Pfam" id="PF08241">
    <property type="entry name" value="Methyltransf_11"/>
    <property type="match status" value="1"/>
</dbReference>